<comment type="caution">
    <text evidence="11">The sequence shown here is derived from an EMBL/GenBank/DDBJ whole genome shotgun (WGS) entry which is preliminary data.</text>
</comment>
<dbReference type="PROSITE" id="PS50157">
    <property type="entry name" value="ZINC_FINGER_C2H2_2"/>
    <property type="match status" value="2"/>
</dbReference>
<feature type="domain" description="C2H2-type" evidence="10">
    <location>
        <begin position="473"/>
        <end position="500"/>
    </location>
</feature>
<evidence type="ECO:0000256" key="5">
    <source>
        <dbReference type="ARBA" id="ARBA00023015"/>
    </source>
</evidence>
<dbReference type="PANTHER" id="PTHR46179">
    <property type="entry name" value="ZINC FINGER PROTEIN"/>
    <property type="match status" value="1"/>
</dbReference>
<gene>
    <name evidence="11" type="ORF">Q9L58_000534</name>
</gene>
<protein>
    <recommendedName>
        <fullName evidence="10">C2H2-type domain-containing protein</fullName>
    </recommendedName>
</protein>
<evidence type="ECO:0000256" key="8">
    <source>
        <dbReference type="PROSITE-ProRule" id="PRU00042"/>
    </source>
</evidence>
<dbReference type="InterPro" id="IPR013087">
    <property type="entry name" value="Znf_C2H2_type"/>
</dbReference>
<keyword evidence="2" id="KW-0479">Metal-binding</keyword>
<evidence type="ECO:0000256" key="4">
    <source>
        <dbReference type="ARBA" id="ARBA00022833"/>
    </source>
</evidence>
<keyword evidence="4" id="KW-0862">Zinc</keyword>
<dbReference type="Proteomes" id="UP001447188">
    <property type="component" value="Unassembled WGS sequence"/>
</dbReference>
<organism evidence="11 12">
    <name type="scientific">Discina gigas</name>
    <dbReference type="NCBI Taxonomy" id="1032678"/>
    <lineage>
        <taxon>Eukaryota</taxon>
        <taxon>Fungi</taxon>
        <taxon>Dikarya</taxon>
        <taxon>Ascomycota</taxon>
        <taxon>Pezizomycotina</taxon>
        <taxon>Pezizomycetes</taxon>
        <taxon>Pezizales</taxon>
        <taxon>Discinaceae</taxon>
        <taxon>Discina</taxon>
    </lineage>
</organism>
<dbReference type="SMART" id="SM00355">
    <property type="entry name" value="ZnF_C2H2"/>
    <property type="match status" value="4"/>
</dbReference>
<reference evidence="11 12" key="1">
    <citation type="submission" date="2024-02" db="EMBL/GenBank/DDBJ databases">
        <title>Discinaceae phylogenomics.</title>
        <authorList>
            <person name="Dirks A.C."/>
            <person name="James T.Y."/>
        </authorList>
    </citation>
    <scope>NUCLEOTIDE SEQUENCE [LARGE SCALE GENOMIC DNA]</scope>
    <source>
        <strain evidence="11 12">ACD0624</strain>
    </source>
</reference>
<dbReference type="InterPro" id="IPR051061">
    <property type="entry name" value="Zinc_finger_trans_reg"/>
</dbReference>
<feature type="compositionally biased region" description="Polar residues" evidence="9">
    <location>
        <begin position="214"/>
        <end position="227"/>
    </location>
</feature>
<dbReference type="EMBL" id="JBBBZM010000004">
    <property type="protein sequence ID" value="KAL0640255.1"/>
    <property type="molecule type" value="Genomic_DNA"/>
</dbReference>
<dbReference type="PROSITE" id="PS00028">
    <property type="entry name" value="ZINC_FINGER_C2H2_1"/>
    <property type="match status" value="2"/>
</dbReference>
<evidence type="ECO:0000256" key="2">
    <source>
        <dbReference type="ARBA" id="ARBA00022723"/>
    </source>
</evidence>
<feature type="compositionally biased region" description="Polar residues" evidence="9">
    <location>
        <begin position="103"/>
        <end position="115"/>
    </location>
</feature>
<keyword evidence="3 8" id="KW-0863">Zinc-finger</keyword>
<evidence type="ECO:0000256" key="9">
    <source>
        <dbReference type="SAM" id="MobiDB-lite"/>
    </source>
</evidence>
<evidence type="ECO:0000256" key="6">
    <source>
        <dbReference type="ARBA" id="ARBA00023163"/>
    </source>
</evidence>
<dbReference type="PANTHER" id="PTHR46179:SF13">
    <property type="entry name" value="C2H2-TYPE DOMAIN-CONTAINING PROTEIN"/>
    <property type="match status" value="1"/>
</dbReference>
<proteinExistence type="predicted"/>
<keyword evidence="7" id="KW-0539">Nucleus</keyword>
<dbReference type="Gene3D" id="3.30.160.60">
    <property type="entry name" value="Classic Zinc Finger"/>
    <property type="match status" value="2"/>
</dbReference>
<sequence>MKHTKPFRCGILGCKRQAQGFTSANDRDRHMNSVHKRNNGRGAAGAVGYDCVYDHCRDNGKIFWRLDNFRNHLKKKHGMKELELDEFLKRAESECRRVYSHQPAGTDSAMDTQSEPGGGGGTTPLTPTVSPGPPMTEELPIQRQAKRTRLLPPVPFACWSDSEGHRLPISPASRQGLASDPGDQMDIDETPAATESVAATTYPRPETGEISGSEKPSGTQITNSISRANPKASFGRQEQNKTNSARQDLRSEERLRRLDELHEVIKKYPKILDEYHSLARKEREENGDAGQDWPQYQYFFPVGGSEISAQTMPVSKGRNSVRLQRSQSKDRLIAREGQLDPIEEGDPDRMEHGSLTCRTLRNNNSESRHHAIRQYVGQSPTDESPMSRLLLSAGGGTAAFARFSASDNQGALISPPISVASPPQAAATELSPSHQQQRQGVVILDDETPAPEVGRVQRRTSTTHTLVPNEKSTICPECDKRFTMPSKLKKHMKRHSRPFACTFRGCGKLFGSKGDWKRHENSQHFQLELWKCGVIPPGLGALCGKLSFRRESHTTHLRNVHNMTDKVEIATKTKEAHIGRNNFKTFWCGFCPNNPNTDSPKGRVVPLKNKGLDGWDERFDHLGKHFIEDGLKIGKYEFHDDHDQYGQPQSSSEDDDDVEVAAAALVRPVGGEDDVLGGGGGEATNGKKLLEYTECIEDSKDKLAKKTPKVQQRPQPHGNSQIFCAMIRIGADVQIQGLTAKPCMGPASHATTSIAQIAKRKEASPTEVLSVKVIGKRYE</sequence>
<keyword evidence="5" id="KW-0805">Transcription regulation</keyword>
<evidence type="ECO:0000313" key="11">
    <source>
        <dbReference type="EMBL" id="KAL0640255.1"/>
    </source>
</evidence>
<dbReference type="InterPro" id="IPR036236">
    <property type="entry name" value="Znf_C2H2_sf"/>
</dbReference>
<keyword evidence="6" id="KW-0804">Transcription</keyword>
<comment type="subcellular location">
    <subcellularLocation>
        <location evidence="1">Nucleus</location>
    </subcellularLocation>
</comment>
<accession>A0ABR3GWT8</accession>
<evidence type="ECO:0000256" key="3">
    <source>
        <dbReference type="ARBA" id="ARBA00022771"/>
    </source>
</evidence>
<name>A0ABR3GWT8_9PEZI</name>
<evidence type="ECO:0000256" key="1">
    <source>
        <dbReference type="ARBA" id="ARBA00004123"/>
    </source>
</evidence>
<evidence type="ECO:0000313" key="12">
    <source>
        <dbReference type="Proteomes" id="UP001447188"/>
    </source>
</evidence>
<dbReference type="SUPFAM" id="SSF57667">
    <property type="entry name" value="beta-beta-alpha zinc fingers"/>
    <property type="match status" value="1"/>
</dbReference>
<feature type="region of interest" description="Disordered" evidence="9">
    <location>
        <begin position="167"/>
        <end position="251"/>
    </location>
</feature>
<feature type="region of interest" description="Disordered" evidence="9">
    <location>
        <begin position="99"/>
        <end position="136"/>
    </location>
</feature>
<evidence type="ECO:0000259" key="10">
    <source>
        <dbReference type="PROSITE" id="PS50157"/>
    </source>
</evidence>
<keyword evidence="12" id="KW-1185">Reference proteome</keyword>
<evidence type="ECO:0000256" key="7">
    <source>
        <dbReference type="ARBA" id="ARBA00023242"/>
    </source>
</evidence>
<feature type="domain" description="C2H2-type" evidence="10">
    <location>
        <begin position="499"/>
        <end position="524"/>
    </location>
</feature>
<feature type="compositionally biased region" description="Polar residues" evidence="9">
    <location>
        <begin position="236"/>
        <end position="246"/>
    </location>
</feature>
<feature type="region of interest" description="Disordered" evidence="9">
    <location>
        <begin position="414"/>
        <end position="437"/>
    </location>
</feature>